<dbReference type="OrthoDB" id="1550462at2"/>
<dbReference type="eggNOG" id="COG1961">
    <property type="taxonomic scope" value="Bacteria"/>
</dbReference>
<protein>
    <submittedName>
        <fullName evidence="1">Uncharacterized protein</fullName>
    </submittedName>
</protein>
<dbReference type="KEGG" id="mgm:Mmc1_2858"/>
<dbReference type="Proteomes" id="UP000002586">
    <property type="component" value="Chromosome"/>
</dbReference>
<keyword evidence="2" id="KW-1185">Reference proteome</keyword>
<gene>
    <name evidence="1" type="ordered locus">Mmc1_2858</name>
</gene>
<evidence type="ECO:0000313" key="2">
    <source>
        <dbReference type="Proteomes" id="UP000002586"/>
    </source>
</evidence>
<dbReference type="HOGENOM" id="CLU_132664_0_0_5"/>
<sequence>MDMTLTDDKKTIIVTMPIDLKRRGSRRQIIIPDGVKLPFSKPKQDEAMVRALARAFKWQKEIETGKVRSAKELASREKIDPAFMNKTIRLTQLAPDIVEAITEGRQPKSLALSDLMRGFSDEWPLQREALGFSFPHSS</sequence>
<reference evidence="1 2" key="2">
    <citation type="journal article" date="2012" name="Int. J. Syst. Evol. Microbiol.">
        <title>Magnetococcus marinus gen. nov., sp. nov., a marine, magnetotactic bacterium that represents a novel lineage (Magnetococcaceae fam. nov.; Magnetococcales ord. nov.) at the base of the Alphaproteobacteria.</title>
        <authorList>
            <person name="Bazylinski D.A."/>
            <person name="Williams T.J."/>
            <person name="Lefevre C.T."/>
            <person name="Berg R.J."/>
            <person name="Zhang C.L."/>
            <person name="Bowser S.S."/>
            <person name="Dean A.J."/>
            <person name="Beveridge T.J."/>
        </authorList>
    </citation>
    <scope>NUCLEOTIDE SEQUENCE [LARGE SCALE GENOMIC DNA]</scope>
    <source>
        <strain evidence="2">ATCC BAA-1437 / JCM 17883 / MC-1</strain>
    </source>
</reference>
<dbReference type="STRING" id="156889.Mmc1_2858"/>
<name>A0LBK8_MAGMM</name>
<accession>A0LBK8</accession>
<organism evidence="1 2">
    <name type="scientific">Magnetococcus marinus (strain ATCC BAA-1437 / JCM 17883 / MC-1)</name>
    <dbReference type="NCBI Taxonomy" id="156889"/>
    <lineage>
        <taxon>Bacteria</taxon>
        <taxon>Pseudomonadati</taxon>
        <taxon>Pseudomonadota</taxon>
        <taxon>Magnetococcia</taxon>
        <taxon>Magnetococcales</taxon>
        <taxon>Magnetococcaceae</taxon>
        <taxon>Magnetococcus</taxon>
    </lineage>
</organism>
<evidence type="ECO:0000313" key="1">
    <source>
        <dbReference type="EMBL" id="ABK45351.1"/>
    </source>
</evidence>
<reference evidence="2" key="1">
    <citation type="journal article" date="2009" name="Appl. Environ. Microbiol.">
        <title>Complete genome sequence of the chemolithoautotrophic marine magnetotactic coccus strain MC-1.</title>
        <authorList>
            <person name="Schubbe S."/>
            <person name="Williams T.J."/>
            <person name="Xie G."/>
            <person name="Kiss H.E."/>
            <person name="Brettin T.S."/>
            <person name="Martinez D."/>
            <person name="Ross C.A."/>
            <person name="Schuler D."/>
            <person name="Cox B.L."/>
            <person name="Nealson K.H."/>
            <person name="Bazylinski D.A."/>
        </authorList>
    </citation>
    <scope>NUCLEOTIDE SEQUENCE [LARGE SCALE GENOMIC DNA]</scope>
    <source>
        <strain evidence="2">ATCC BAA-1437 / JCM 17883 / MC-1</strain>
    </source>
</reference>
<dbReference type="EMBL" id="CP000471">
    <property type="protein sequence ID" value="ABK45351.1"/>
    <property type="molecule type" value="Genomic_DNA"/>
</dbReference>
<dbReference type="RefSeq" id="WP_011714420.1">
    <property type="nucleotide sequence ID" value="NC_008576.1"/>
</dbReference>
<proteinExistence type="predicted"/>
<dbReference type="SUPFAM" id="SSF109709">
    <property type="entry name" value="KorB DNA-binding domain-like"/>
    <property type="match status" value="1"/>
</dbReference>
<dbReference type="AlphaFoldDB" id="A0LBK8"/>